<dbReference type="EMBL" id="CP019352">
    <property type="protein sequence ID" value="APY01429.1"/>
    <property type="molecule type" value="Genomic_DNA"/>
</dbReference>
<organism evidence="2 3">
    <name type="scientific">Lacinutrix venerupis</name>
    <dbReference type="NCBI Taxonomy" id="1486034"/>
    <lineage>
        <taxon>Bacteria</taxon>
        <taxon>Pseudomonadati</taxon>
        <taxon>Bacteroidota</taxon>
        <taxon>Flavobacteriia</taxon>
        <taxon>Flavobacteriales</taxon>
        <taxon>Flavobacteriaceae</taxon>
        <taxon>Lacinutrix</taxon>
    </lineage>
</organism>
<evidence type="ECO:0000313" key="2">
    <source>
        <dbReference type="EMBL" id="APY01429.1"/>
    </source>
</evidence>
<protein>
    <submittedName>
        <fullName evidence="2">Uncharacterized protein</fullName>
    </submittedName>
</protein>
<keyword evidence="3" id="KW-1185">Reference proteome</keyword>
<accession>A0AAC9LMY7</accession>
<proteinExistence type="predicted"/>
<feature type="transmembrane region" description="Helical" evidence="1">
    <location>
        <begin position="46"/>
        <end position="66"/>
    </location>
</feature>
<feature type="transmembrane region" description="Helical" evidence="1">
    <location>
        <begin position="12"/>
        <end position="34"/>
    </location>
</feature>
<keyword evidence="1" id="KW-1133">Transmembrane helix</keyword>
<dbReference type="Proteomes" id="UP000187506">
    <property type="component" value="Chromosome"/>
</dbReference>
<name>A0AAC9LMY7_9FLAO</name>
<sequence length="104" mass="11869">MNTQLLVTPLRFSINAIYGFHAIASFIVYVLVFFIHQKMPNQAGYIYLTSVFVKMGVFVLIFKNTVFSIDELTKPERITLLVPLILFLTLEAVLVSKILSQDNK</sequence>
<dbReference type="KEGG" id="lvn:BWR22_00650"/>
<evidence type="ECO:0000313" key="3">
    <source>
        <dbReference type="Proteomes" id="UP000187506"/>
    </source>
</evidence>
<dbReference type="InterPro" id="IPR046166">
    <property type="entry name" value="DUF6168"/>
</dbReference>
<keyword evidence="1" id="KW-0812">Transmembrane</keyword>
<reference evidence="2 3" key="1">
    <citation type="submission" date="2017-01" db="EMBL/GenBank/DDBJ databases">
        <title>Complete genome of Lacinutrix venerupis DOK2-8 isolated from seawater in Dokdo.</title>
        <authorList>
            <person name="Chi W.-J."/>
            <person name="Kim J.H."/>
        </authorList>
    </citation>
    <scope>NUCLEOTIDE SEQUENCE [LARGE SCALE GENOMIC DNA]</scope>
    <source>
        <strain evidence="2 3">DOK2-8</strain>
    </source>
</reference>
<gene>
    <name evidence="2" type="ORF">BWR22_00650</name>
</gene>
<dbReference type="Pfam" id="PF19665">
    <property type="entry name" value="DUF6168"/>
    <property type="match status" value="1"/>
</dbReference>
<feature type="transmembrane region" description="Helical" evidence="1">
    <location>
        <begin position="78"/>
        <end position="99"/>
    </location>
</feature>
<keyword evidence="1" id="KW-0472">Membrane</keyword>
<dbReference type="AlphaFoldDB" id="A0AAC9LMY7"/>
<evidence type="ECO:0000256" key="1">
    <source>
        <dbReference type="SAM" id="Phobius"/>
    </source>
</evidence>